<feature type="domain" description="Peptidase S1" evidence="9">
    <location>
        <begin position="1170"/>
        <end position="1385"/>
    </location>
</feature>
<dbReference type="PANTHER" id="PTHR24252:SF7">
    <property type="entry name" value="HYALIN"/>
    <property type="match status" value="1"/>
</dbReference>
<name>A0A0K2V040_LEPSM</name>
<comment type="subcellular location">
    <subcellularLocation>
        <location evidence="1">Secreted</location>
    </subcellularLocation>
</comment>
<feature type="domain" description="Peptidase S1" evidence="9">
    <location>
        <begin position="548"/>
        <end position="782"/>
    </location>
</feature>
<dbReference type="PROSITE" id="PS50240">
    <property type="entry name" value="TRYPSIN_DOM"/>
    <property type="match status" value="2"/>
</dbReference>
<dbReference type="SMART" id="SM00192">
    <property type="entry name" value="LDLa"/>
    <property type="match status" value="9"/>
</dbReference>
<dbReference type="EMBL" id="HACA01026151">
    <property type="protein sequence ID" value="CDW43512.1"/>
    <property type="molecule type" value="Transcribed_RNA"/>
</dbReference>
<dbReference type="SMART" id="SM00020">
    <property type="entry name" value="Tryp_SPc"/>
    <property type="match status" value="1"/>
</dbReference>
<dbReference type="FunFam" id="2.40.10.10:FF:000054">
    <property type="entry name" value="Complement C1r subcomponent"/>
    <property type="match status" value="1"/>
</dbReference>
<dbReference type="GO" id="GO:0006508">
    <property type="term" value="P:proteolysis"/>
    <property type="evidence" value="ECO:0007669"/>
    <property type="project" value="UniProtKB-KW"/>
</dbReference>
<dbReference type="PROSITE" id="PS01209">
    <property type="entry name" value="LDLRA_1"/>
    <property type="match status" value="3"/>
</dbReference>
<evidence type="ECO:0000256" key="8">
    <source>
        <dbReference type="SAM" id="Phobius"/>
    </source>
</evidence>
<dbReference type="FunFam" id="2.40.10.10:FF:000068">
    <property type="entry name" value="transmembrane protease serine 2"/>
    <property type="match status" value="1"/>
</dbReference>
<dbReference type="SUPFAM" id="SSF57424">
    <property type="entry name" value="LDL receptor-like module"/>
    <property type="match status" value="7"/>
</dbReference>
<keyword evidence="2" id="KW-0964">Secreted</keyword>
<dbReference type="GO" id="GO:0004252">
    <property type="term" value="F:serine-type endopeptidase activity"/>
    <property type="evidence" value="ECO:0007669"/>
    <property type="project" value="InterPro"/>
</dbReference>
<feature type="disulfide bond" evidence="6">
    <location>
        <begin position="845"/>
        <end position="860"/>
    </location>
</feature>
<dbReference type="InterPro" id="IPR023415">
    <property type="entry name" value="LDLR_class-A_CS"/>
</dbReference>
<dbReference type="InterPro" id="IPR018114">
    <property type="entry name" value="TRYPSIN_HIS"/>
</dbReference>
<dbReference type="InterPro" id="IPR002172">
    <property type="entry name" value="LDrepeatLR_classA_rpt"/>
</dbReference>
<organism evidence="10">
    <name type="scientific">Lepeophtheirus salmonis</name>
    <name type="common">Salmon louse</name>
    <name type="synonym">Caligus salmonis</name>
    <dbReference type="NCBI Taxonomy" id="72036"/>
    <lineage>
        <taxon>Eukaryota</taxon>
        <taxon>Metazoa</taxon>
        <taxon>Ecdysozoa</taxon>
        <taxon>Arthropoda</taxon>
        <taxon>Crustacea</taxon>
        <taxon>Multicrustacea</taxon>
        <taxon>Hexanauplia</taxon>
        <taxon>Copepoda</taxon>
        <taxon>Siphonostomatoida</taxon>
        <taxon>Caligidae</taxon>
        <taxon>Lepeophtheirus</taxon>
    </lineage>
</organism>
<evidence type="ECO:0000256" key="5">
    <source>
        <dbReference type="ARBA" id="ARBA00023180"/>
    </source>
</evidence>
<dbReference type="PROSITE" id="PS50068">
    <property type="entry name" value="LDLRA_2"/>
    <property type="match status" value="8"/>
</dbReference>
<dbReference type="GO" id="GO:0005576">
    <property type="term" value="C:extracellular region"/>
    <property type="evidence" value="ECO:0007669"/>
    <property type="project" value="UniProtKB-SubCell"/>
</dbReference>
<keyword evidence="8" id="KW-0812">Transmembrane</keyword>
<dbReference type="Pfam" id="PF00057">
    <property type="entry name" value="Ldl_recept_a"/>
    <property type="match status" value="3"/>
</dbReference>
<dbReference type="Gene3D" id="4.10.400.10">
    <property type="entry name" value="Low-density Lipoprotein Receptor"/>
    <property type="match status" value="7"/>
</dbReference>
<dbReference type="PROSITE" id="PS00135">
    <property type="entry name" value="TRYPSIN_SER"/>
    <property type="match status" value="1"/>
</dbReference>
<evidence type="ECO:0000256" key="6">
    <source>
        <dbReference type="PROSITE-ProRule" id="PRU00124"/>
    </source>
</evidence>
<keyword evidence="7" id="KW-0378">Hydrolase</keyword>
<accession>A0A0K2V040</accession>
<protein>
    <submittedName>
        <fullName evidence="10">Serine protease nudellike [Bombus terrestris]</fullName>
    </submittedName>
</protein>
<evidence type="ECO:0000313" key="10">
    <source>
        <dbReference type="EMBL" id="CDW43512.1"/>
    </source>
</evidence>
<keyword evidence="3" id="KW-0732">Signal</keyword>
<keyword evidence="5" id="KW-0325">Glycoprotein</keyword>
<comment type="caution">
    <text evidence="6">Lacks conserved residue(s) required for the propagation of feature annotation.</text>
</comment>
<dbReference type="InterPro" id="IPR001254">
    <property type="entry name" value="Trypsin_dom"/>
</dbReference>
<evidence type="ECO:0000256" key="3">
    <source>
        <dbReference type="ARBA" id="ARBA00022729"/>
    </source>
</evidence>
<evidence type="ECO:0000256" key="1">
    <source>
        <dbReference type="ARBA" id="ARBA00004613"/>
    </source>
</evidence>
<dbReference type="InterPro" id="IPR043504">
    <property type="entry name" value="Peptidase_S1_PA_chymotrypsin"/>
</dbReference>
<keyword evidence="7 10" id="KW-0645">Protease</keyword>
<dbReference type="PRINTS" id="PR00261">
    <property type="entry name" value="LDLRECEPTOR"/>
</dbReference>
<feature type="disulfide bond" evidence="6">
    <location>
        <begin position="1008"/>
        <end position="1023"/>
    </location>
</feature>
<proteinExistence type="predicted"/>
<sequence>MSSNFPRIFERSGDPERLRGGSGPPHKGHKISCFLLVLLFAIVFLAGILILSLRQSSSVNEEKVEGQKATVVESELRTPAYTEPTIGSSSSIATTITEDNGGLFLDLKAEELRSILKNQSQEALQIARDEKFRQEYQDFRFHNVSVQDFALTAEFIRNRSKSDALHFLSNKMKSPVKRVVESLAMNVAVPSDKKDDLPQLLVFDEPTVYEKKMKEMRNQLDDLLRTIQGLPEDITPQENVLEFLKIKPQYTENQTKELLGLEDAFVGKLIEMNEITPIPFSRMKKCRRGSMVCGLNNTECYSDKVRCDGVVDCSDFADELQCSGCETFLNMGYLGISREDKFICDGVFDCPNGEDEMNCGKNSCSPDQYYCADSDICIPSIHRCDLKRHCPDGSDEKDCVSLWPEPVDPEYSNVISPHANGILHWKVNDTWKVLSLSNKDKDAFIDARSGEICTEILLHNEGVLPKSHKIKYFFRSPDINVPPTSRAHISMKPNISESDLIRREFHFGDVPNDAVYVNLDCGTMECGARSYSYKPEMADIGDFFKQRIVGGSESVPFDWPSIAAVYIDGILLCGGTVIDKNWILSAAHCYKGVKEGKSVVEVIVGMSRVDSRSPYTQVRQVQEIIHHGNFNGTYLTHDVALLYFEEPILFNAKVNLVCLNDAPVLPSVGEHCITVGWGSTHESENNVNNEMLQVEVPIKNKCIQGYNHLDHQICGGFPIGGRDACQGDSGGPLYCASSGKDGYNKHYLAGIVSHGIGCARPETDGVYVRITYYLDWIKTIMNVKNEQINTLRSRRSADSQSFERFVSTANKNYPDVSFVYRRLNKNCPSGVRCDNNRCIAQSQVCDERFNCMDRKDELDCKPNAVGQKYYAPGYWDSISNIFPTITTEKITEITKVTSEPTSIFTQSPIEDMQIYSNPKECEDGFFTCKFIQECLPMDIKCDFKKDCMDGSDETNCLCVDYLRKNGSQICDGISDCPDSSDELNCETCGSDEFFCDLSSKCIPKKKVCDKIIDCKFKEDERHCITLVPYTQQEGIKVLYSEERPIKFNHGYIALNYKGVWSPLCIANVSSWNSEMNDRVCNYQNSLRSVDFNYVKANELKDSDFLSSPLRVEREDGSQIEALDEPSEFSMCETGVIQSSCSETTRCGVHPMYSSVKDYESIEKMDVEGLFPWQVTLYQEGQYMCGASLIHRNWIMTSKECSSKMKPSRNYVVARMGGFRNGRFLSPHEQVRQVIQFTRVPHTGISLGTFRNAVDLGKYVNPVCIPSTNWFPFRGQCIISGIDHRAGILNRGVKMSVEEICEINTSYDYSVCTELVDKDEDVCMDNWSGTLSCLDHSNRYYVLGVYHTSNGGCENPGTGGKRNAFPTKFRSVSTATARDAIRKIVSIFNTNVSMWHDVDDNCATHRCPLGKCLKSSEICDGIPHCGDMSDEREYICGDRPIVRLNDASLCLPINSTHCGCKKDQFMCKRTRLCLERNAFCDGVDDCGDSSDEPSGCGDCVTALRTLKPESICDGNIDCIIKGSDSIGSDESSKQCCNLKNSTQPFRCVSGNMLESAHKNLSISDDCVDISSVCDHCKGHAPGDCRNGADDEDCLSISARDSSYTEDVFGRPESRPQGYLHYIAYGKRYLYCAGQHFYGVLEKDSDLRMKAAEILCRNEGYYYSGQLTFHQTVEKHYVFSYENEDYKSCKLVYIVCGNRPTRS</sequence>
<dbReference type="Gene3D" id="4.10.1220.10">
    <property type="entry name" value="EGF-type module"/>
    <property type="match status" value="1"/>
</dbReference>
<dbReference type="CDD" id="cd00190">
    <property type="entry name" value="Tryp_SPc"/>
    <property type="match status" value="1"/>
</dbReference>
<dbReference type="CDD" id="cd00112">
    <property type="entry name" value="LDLa"/>
    <property type="match status" value="9"/>
</dbReference>
<feature type="disulfide bond" evidence="6">
    <location>
        <begin position="384"/>
        <end position="399"/>
    </location>
</feature>
<feature type="disulfide bond" evidence="6">
    <location>
        <begin position="307"/>
        <end position="322"/>
    </location>
</feature>
<dbReference type="Gene3D" id="2.40.10.10">
    <property type="entry name" value="Trypsin-like serine proteases"/>
    <property type="match status" value="2"/>
</dbReference>
<dbReference type="InterPro" id="IPR036055">
    <property type="entry name" value="LDL_receptor-like_sf"/>
</dbReference>
<keyword evidence="8" id="KW-0472">Membrane</keyword>
<dbReference type="SUPFAM" id="SSF50494">
    <property type="entry name" value="Trypsin-like serine proteases"/>
    <property type="match status" value="2"/>
</dbReference>
<keyword evidence="7" id="KW-0720">Serine protease</keyword>
<dbReference type="OrthoDB" id="6411962at2759"/>
<dbReference type="InterPro" id="IPR033116">
    <property type="entry name" value="TRYPSIN_SER"/>
</dbReference>
<feature type="disulfide bond" evidence="6">
    <location>
        <begin position="833"/>
        <end position="851"/>
    </location>
</feature>
<dbReference type="InterPro" id="IPR009003">
    <property type="entry name" value="Peptidase_S1_PA"/>
</dbReference>
<evidence type="ECO:0000256" key="4">
    <source>
        <dbReference type="ARBA" id="ARBA00023157"/>
    </source>
</evidence>
<keyword evidence="8" id="KW-1133">Transmembrane helix</keyword>
<feature type="disulfide bond" evidence="6">
    <location>
        <begin position="1406"/>
        <end position="1424"/>
    </location>
</feature>
<dbReference type="Pfam" id="PF00089">
    <property type="entry name" value="Trypsin"/>
    <property type="match status" value="2"/>
</dbReference>
<keyword evidence="4 6" id="KW-1015">Disulfide bond</keyword>
<evidence type="ECO:0000259" key="9">
    <source>
        <dbReference type="PROSITE" id="PS50240"/>
    </source>
</evidence>
<feature type="disulfide bond" evidence="6">
    <location>
        <begin position="941"/>
        <end position="956"/>
    </location>
</feature>
<evidence type="ECO:0000256" key="7">
    <source>
        <dbReference type="RuleBase" id="RU363034"/>
    </source>
</evidence>
<reference evidence="10" key="1">
    <citation type="submission" date="2014-05" db="EMBL/GenBank/DDBJ databases">
        <authorList>
            <person name="Chronopoulou M."/>
        </authorList>
    </citation>
    <scope>NUCLEOTIDE SEQUENCE</scope>
    <source>
        <tissue evidence="10">Whole organism</tissue>
    </source>
</reference>
<dbReference type="PANTHER" id="PTHR24252">
    <property type="entry name" value="ACROSIN-RELATED"/>
    <property type="match status" value="1"/>
</dbReference>
<evidence type="ECO:0000256" key="2">
    <source>
        <dbReference type="ARBA" id="ARBA00022525"/>
    </source>
</evidence>
<dbReference type="PROSITE" id="PS00134">
    <property type="entry name" value="TRYPSIN_HIS"/>
    <property type="match status" value="1"/>
</dbReference>
<feature type="transmembrane region" description="Helical" evidence="8">
    <location>
        <begin position="33"/>
        <end position="53"/>
    </location>
</feature>